<keyword evidence="7" id="KW-1185">Reference proteome</keyword>
<organism evidence="6 7">
    <name type="scientific">Cannabis sativa</name>
    <name type="common">Hemp</name>
    <name type="synonym">Marijuana</name>
    <dbReference type="NCBI Taxonomy" id="3483"/>
    <lineage>
        <taxon>Eukaryota</taxon>
        <taxon>Viridiplantae</taxon>
        <taxon>Streptophyta</taxon>
        <taxon>Embryophyta</taxon>
        <taxon>Tracheophyta</taxon>
        <taxon>Spermatophyta</taxon>
        <taxon>Magnoliopsida</taxon>
        <taxon>eudicotyledons</taxon>
        <taxon>Gunneridae</taxon>
        <taxon>Pentapetalae</taxon>
        <taxon>rosids</taxon>
        <taxon>fabids</taxon>
        <taxon>Rosales</taxon>
        <taxon>Cannabaceae</taxon>
        <taxon>Cannabis</taxon>
    </lineage>
</organism>
<name>A0A7J6DNA6_CANSA</name>
<comment type="subcellular location">
    <subcellularLocation>
        <location evidence="1">Membrane</location>
        <topology evidence="1">Single-pass type II membrane protein</topology>
    </subcellularLocation>
</comment>
<dbReference type="PANTHER" id="PTHR45719">
    <property type="entry name" value="GLYCOSYLTRANSFERASE"/>
    <property type="match status" value="1"/>
</dbReference>
<evidence type="ECO:0000313" key="6">
    <source>
        <dbReference type="EMBL" id="KAF4347585.1"/>
    </source>
</evidence>
<evidence type="ECO:0000256" key="1">
    <source>
        <dbReference type="ARBA" id="ARBA00004606"/>
    </source>
</evidence>
<dbReference type="GO" id="GO:0016020">
    <property type="term" value="C:membrane"/>
    <property type="evidence" value="ECO:0007669"/>
    <property type="project" value="UniProtKB-SubCell"/>
</dbReference>
<dbReference type="InterPro" id="IPR003406">
    <property type="entry name" value="Glyco_trans_14"/>
</dbReference>
<evidence type="ECO:0000256" key="2">
    <source>
        <dbReference type="ARBA" id="ARBA00022676"/>
    </source>
</evidence>
<dbReference type="AlphaFoldDB" id="A0A7J6DNA6"/>
<keyword evidence="5" id="KW-0325">Glycoprotein</keyword>
<keyword evidence="2" id="KW-0328">Glycosyltransferase</keyword>
<dbReference type="Pfam" id="PF02485">
    <property type="entry name" value="Branch"/>
    <property type="match status" value="1"/>
</dbReference>
<gene>
    <name evidence="6" type="ORF">G4B88_009941</name>
</gene>
<sequence>MRKYHLLSLISSYCLWILAFAFSLVLLGAISRSTQNIFSEKVNDFQVPRRNTNRIIPSKEKGNPPILAYWIYGTNGDNERIIRLLKAIYHPRNRYLLQLDSGASDQERESLALFVQSENVFQAFDNVDVVGKSYAINEIGSSVVAATLHAAALLLKINSDWDWFITLSAADYPLMTQDDLLHALTFLPRNLNFVRYNASRWKERQTANRIVIDPSLYNKKSSPIMYSVETRHTPEAFTVFGGSPWVILTREFMEYCIQGWDNLPRRLLMYISNVIYPLESYFHTLLCNSNLFKNTTILNDDLSYTLWDSTFEISQLLTISHFDQLMSSTGTSAFARPFEANDPVLDKIDVTILNRTRKGFVTGEWCNSVSDHENEKESKKKLSSSLLDDELSCQSWGSIDIVKPSSIGVNLEVFLTKLAQINTLFGSSICSKDNSNDDLSI</sequence>
<evidence type="ECO:0000256" key="5">
    <source>
        <dbReference type="ARBA" id="ARBA00023180"/>
    </source>
</evidence>
<keyword evidence="3" id="KW-0808">Transferase</keyword>
<evidence type="ECO:0000256" key="4">
    <source>
        <dbReference type="ARBA" id="ARBA00023136"/>
    </source>
</evidence>
<keyword evidence="4" id="KW-0472">Membrane</keyword>
<dbReference type="InterPro" id="IPR044610">
    <property type="entry name" value="GLCAT14A/B/C"/>
</dbReference>
<dbReference type="GO" id="GO:0015020">
    <property type="term" value="F:glucuronosyltransferase activity"/>
    <property type="evidence" value="ECO:0007669"/>
    <property type="project" value="InterPro"/>
</dbReference>
<reference evidence="6 7" key="1">
    <citation type="journal article" date="2020" name="bioRxiv">
        <title>Sequence and annotation of 42 cannabis genomes reveals extensive copy number variation in cannabinoid synthesis and pathogen resistance genes.</title>
        <authorList>
            <person name="Mckernan K.J."/>
            <person name="Helbert Y."/>
            <person name="Kane L.T."/>
            <person name="Ebling H."/>
            <person name="Zhang L."/>
            <person name="Liu B."/>
            <person name="Eaton Z."/>
            <person name="Mclaughlin S."/>
            <person name="Kingan S."/>
            <person name="Baybayan P."/>
            <person name="Concepcion G."/>
            <person name="Jordan M."/>
            <person name="Riva A."/>
            <person name="Barbazuk W."/>
            <person name="Harkins T."/>
        </authorList>
    </citation>
    <scope>NUCLEOTIDE SEQUENCE [LARGE SCALE GENOMIC DNA]</scope>
    <source>
        <strain evidence="7">cv. Jamaican Lion 4</strain>
        <tissue evidence="6">Leaf</tissue>
    </source>
</reference>
<proteinExistence type="predicted"/>
<accession>A0A7J6DNA6</accession>
<evidence type="ECO:0000256" key="3">
    <source>
        <dbReference type="ARBA" id="ARBA00022679"/>
    </source>
</evidence>
<dbReference type="EMBL" id="JAATIQ010000793">
    <property type="protein sequence ID" value="KAF4347585.1"/>
    <property type="molecule type" value="Genomic_DNA"/>
</dbReference>
<dbReference type="Proteomes" id="UP000583929">
    <property type="component" value="Unassembled WGS sequence"/>
</dbReference>
<evidence type="ECO:0000313" key="7">
    <source>
        <dbReference type="Proteomes" id="UP000583929"/>
    </source>
</evidence>
<comment type="caution">
    <text evidence="6">The sequence shown here is derived from an EMBL/GenBank/DDBJ whole genome shotgun (WGS) entry which is preliminary data.</text>
</comment>
<protein>
    <submittedName>
        <fullName evidence="6">Uncharacterized protein</fullName>
    </submittedName>
</protein>
<dbReference type="PANTHER" id="PTHR45719:SF11">
    <property type="entry name" value="OS01G0121800 PROTEIN"/>
    <property type="match status" value="1"/>
</dbReference>